<dbReference type="RefSeq" id="WP_024071098.1">
    <property type="nucleotide sequence ID" value="NC_023062.1"/>
</dbReference>
<protein>
    <recommendedName>
        <fullName evidence="5">50S ribosomal protein L19</fullName>
    </recommendedName>
</protein>
<keyword evidence="3 6" id="KW-0689">Ribosomal protein</keyword>
<name>A0ABN4BL12_9MOLU</name>
<proteinExistence type="inferred from homology"/>
<reference evidence="6 7" key="1">
    <citation type="journal article" date="2014" name="Genome Announc.">
        <title>Complete Genome Sequence of Mycoplasma ovis Strain Michigan, a Hemoplasma of Sheep with Two Distinct 16S rRNA Genes.</title>
        <authorList>
            <person name="Deshuillers P.L."/>
            <person name="Santos A.P."/>
            <person name="do Nascimento N.C."/>
            <person name="Hampel J.A."/>
            <person name="Bergin I.L."/>
            <person name="Dyson M.C."/>
            <person name="Messick J.B."/>
        </authorList>
    </citation>
    <scope>NUCLEOTIDE SEQUENCE [LARGE SCALE GENOMIC DNA]</scope>
    <source>
        <strain evidence="6 7">Michigan</strain>
    </source>
</reference>
<dbReference type="Pfam" id="PF01245">
    <property type="entry name" value="Ribosomal_L19"/>
    <property type="match status" value="1"/>
</dbReference>
<evidence type="ECO:0000256" key="1">
    <source>
        <dbReference type="ARBA" id="ARBA00002349"/>
    </source>
</evidence>
<organism evidence="6 7">
    <name type="scientific">Mycoplasma ovis str. Michigan</name>
    <dbReference type="NCBI Taxonomy" id="1415773"/>
    <lineage>
        <taxon>Bacteria</taxon>
        <taxon>Bacillati</taxon>
        <taxon>Mycoplasmatota</taxon>
        <taxon>Mollicutes</taxon>
        <taxon>Mycoplasmataceae</taxon>
        <taxon>Mycoplasma</taxon>
    </lineage>
</organism>
<comment type="function">
    <text evidence="1 5">This protein is located at the 30S-50S ribosomal subunit interface and may play a role in the structure and function of the aminoacyl-tRNA binding site.</text>
</comment>
<dbReference type="EMBL" id="CP006935">
    <property type="protein sequence ID" value="AHC39905.1"/>
    <property type="molecule type" value="Genomic_DNA"/>
</dbReference>
<dbReference type="InterPro" id="IPR008991">
    <property type="entry name" value="Translation_prot_SH3-like_sf"/>
</dbReference>
<dbReference type="PRINTS" id="PR00061">
    <property type="entry name" value="RIBOSOMALL19"/>
</dbReference>
<dbReference type="InterPro" id="IPR038657">
    <property type="entry name" value="Ribosomal_bL19_sf"/>
</dbReference>
<evidence type="ECO:0000256" key="4">
    <source>
        <dbReference type="ARBA" id="ARBA00023274"/>
    </source>
</evidence>
<dbReference type="PANTHER" id="PTHR15680">
    <property type="entry name" value="RIBOSOMAL PROTEIN L19"/>
    <property type="match status" value="1"/>
</dbReference>
<keyword evidence="4 5" id="KW-0687">Ribonucleoprotein</keyword>
<keyword evidence="7" id="KW-1185">Reference proteome</keyword>
<evidence type="ECO:0000313" key="7">
    <source>
        <dbReference type="Proteomes" id="UP000018745"/>
    </source>
</evidence>
<evidence type="ECO:0000256" key="3">
    <source>
        <dbReference type="ARBA" id="ARBA00022980"/>
    </source>
</evidence>
<evidence type="ECO:0000313" key="6">
    <source>
        <dbReference type="EMBL" id="AHC39905.1"/>
    </source>
</evidence>
<dbReference type="Proteomes" id="UP000018745">
    <property type="component" value="Chromosome"/>
</dbReference>
<dbReference type="Gene3D" id="2.30.30.790">
    <property type="match status" value="1"/>
</dbReference>
<comment type="similarity">
    <text evidence="2 5">Belongs to the bacterial ribosomal protein bL19 family.</text>
</comment>
<evidence type="ECO:0000256" key="2">
    <source>
        <dbReference type="ARBA" id="ARBA00005781"/>
    </source>
</evidence>
<dbReference type="InterPro" id="IPR001857">
    <property type="entry name" value="Ribosomal_bL19"/>
</dbReference>
<evidence type="ECO:0000256" key="5">
    <source>
        <dbReference type="RuleBase" id="RU000559"/>
    </source>
</evidence>
<gene>
    <name evidence="6" type="ORF">OVS_01560</name>
</gene>
<dbReference type="SUPFAM" id="SSF50104">
    <property type="entry name" value="Translation proteins SH3-like domain"/>
    <property type="match status" value="1"/>
</dbReference>
<dbReference type="GO" id="GO:0005840">
    <property type="term" value="C:ribosome"/>
    <property type="evidence" value="ECO:0007669"/>
    <property type="project" value="UniProtKB-KW"/>
</dbReference>
<sequence>MDLLLETKKNFYNLQGDVEKSKVFKKIKSGDIVLVQEKIIDEKKKERIQKFEGILIRKRGSLLAENILLREKLKNHWVEKAFFIHSPLVHKIEKIRDGRSRRAYLSYLRNPESLPLKLKRLKAKTVNQPKTKK</sequence>
<dbReference type="PANTHER" id="PTHR15680:SF9">
    <property type="entry name" value="LARGE RIBOSOMAL SUBUNIT PROTEIN BL19M"/>
    <property type="match status" value="1"/>
</dbReference>
<accession>A0ABN4BL12</accession>